<keyword evidence="2" id="KW-1185">Reference proteome</keyword>
<sequence length="242" mass="26735">TNTLTLLSGPLAEFVKYSRAEQSNWLIDMAHDICDPAAMRGSLFVCKLDTMQWSPVTPTDPLTASVYTYRLPAGVVVGLSKISGRKNKSRTSATGNASTMAGRVKRRDGVCWATGVMSPIINSHICPKRMGDHLARVIYRTFSPTSPPILNLSIYDERFGLALSRTLDAYFHVYELGLRAVGVNQYQCHVFMDNTPGWVHTTSGQIRAPTTILTLHGLNASPPQPQHTSNPPPGLLRWHYLQ</sequence>
<dbReference type="Proteomes" id="UP001218218">
    <property type="component" value="Unassembled WGS sequence"/>
</dbReference>
<organism evidence="1 2">
    <name type="scientific">Mycena albidolilacea</name>
    <dbReference type="NCBI Taxonomy" id="1033008"/>
    <lineage>
        <taxon>Eukaryota</taxon>
        <taxon>Fungi</taxon>
        <taxon>Dikarya</taxon>
        <taxon>Basidiomycota</taxon>
        <taxon>Agaricomycotina</taxon>
        <taxon>Agaricomycetes</taxon>
        <taxon>Agaricomycetidae</taxon>
        <taxon>Agaricales</taxon>
        <taxon>Marasmiineae</taxon>
        <taxon>Mycenaceae</taxon>
        <taxon>Mycena</taxon>
    </lineage>
</organism>
<evidence type="ECO:0000313" key="1">
    <source>
        <dbReference type="EMBL" id="KAJ7353700.1"/>
    </source>
</evidence>
<name>A0AAD7EX10_9AGAR</name>
<evidence type="ECO:0000313" key="2">
    <source>
        <dbReference type="Proteomes" id="UP001218218"/>
    </source>
</evidence>
<dbReference type="AlphaFoldDB" id="A0AAD7EX10"/>
<feature type="non-terminal residue" evidence="1">
    <location>
        <position position="242"/>
    </location>
</feature>
<gene>
    <name evidence="1" type="ORF">DFH08DRAFT_664061</name>
</gene>
<reference evidence="1" key="1">
    <citation type="submission" date="2023-03" db="EMBL/GenBank/DDBJ databases">
        <title>Massive genome expansion in bonnet fungi (Mycena s.s.) driven by repeated elements and novel gene families across ecological guilds.</title>
        <authorList>
            <consortium name="Lawrence Berkeley National Laboratory"/>
            <person name="Harder C.B."/>
            <person name="Miyauchi S."/>
            <person name="Viragh M."/>
            <person name="Kuo A."/>
            <person name="Thoen E."/>
            <person name="Andreopoulos B."/>
            <person name="Lu D."/>
            <person name="Skrede I."/>
            <person name="Drula E."/>
            <person name="Henrissat B."/>
            <person name="Morin E."/>
            <person name="Kohler A."/>
            <person name="Barry K."/>
            <person name="LaButti K."/>
            <person name="Morin E."/>
            <person name="Salamov A."/>
            <person name="Lipzen A."/>
            <person name="Mereny Z."/>
            <person name="Hegedus B."/>
            <person name="Baldrian P."/>
            <person name="Stursova M."/>
            <person name="Weitz H."/>
            <person name="Taylor A."/>
            <person name="Grigoriev I.V."/>
            <person name="Nagy L.G."/>
            <person name="Martin F."/>
            <person name="Kauserud H."/>
        </authorList>
    </citation>
    <scope>NUCLEOTIDE SEQUENCE</scope>
    <source>
        <strain evidence="1">CBHHK002</strain>
    </source>
</reference>
<protein>
    <submittedName>
        <fullName evidence="1">Uncharacterized protein</fullName>
    </submittedName>
</protein>
<proteinExistence type="predicted"/>
<comment type="caution">
    <text evidence="1">The sequence shown here is derived from an EMBL/GenBank/DDBJ whole genome shotgun (WGS) entry which is preliminary data.</text>
</comment>
<accession>A0AAD7EX10</accession>
<feature type="non-terminal residue" evidence="1">
    <location>
        <position position="1"/>
    </location>
</feature>
<dbReference type="EMBL" id="JARIHO010000011">
    <property type="protein sequence ID" value="KAJ7353700.1"/>
    <property type="molecule type" value="Genomic_DNA"/>
</dbReference>